<keyword evidence="4" id="KW-0433">Leucine-rich repeat</keyword>
<evidence type="ECO:0000313" key="16">
    <source>
        <dbReference type="Proteomes" id="UP000288805"/>
    </source>
</evidence>
<reference evidence="15 16" key="1">
    <citation type="journal article" date="2018" name="PLoS Genet.">
        <title>Population sequencing reveals clonal diversity and ancestral inbreeding in the grapevine cultivar Chardonnay.</title>
        <authorList>
            <person name="Roach M.J."/>
            <person name="Johnson D.L."/>
            <person name="Bohlmann J."/>
            <person name="van Vuuren H.J."/>
            <person name="Jones S.J."/>
            <person name="Pretorius I.S."/>
            <person name="Schmidt S.A."/>
            <person name="Borneman A.R."/>
        </authorList>
    </citation>
    <scope>NUCLEOTIDE SEQUENCE [LARGE SCALE GENOMIC DNA]</scope>
    <source>
        <strain evidence="16">cv. Chardonnay</strain>
        <tissue evidence="15">Leaf</tissue>
    </source>
</reference>
<keyword evidence="11" id="KW-0325">Glycoprotein</keyword>
<evidence type="ECO:0000256" key="11">
    <source>
        <dbReference type="ARBA" id="ARBA00023180"/>
    </source>
</evidence>
<dbReference type="SMART" id="SM00369">
    <property type="entry name" value="LRR_TYP"/>
    <property type="match status" value="5"/>
</dbReference>
<evidence type="ECO:0000256" key="5">
    <source>
        <dbReference type="ARBA" id="ARBA00022692"/>
    </source>
</evidence>
<keyword evidence="8 12" id="KW-1133">Transmembrane helix</keyword>
<dbReference type="FunFam" id="3.80.10.10:FF:000383">
    <property type="entry name" value="Leucine-rich repeat receptor protein kinase EMS1"/>
    <property type="match status" value="1"/>
</dbReference>
<keyword evidence="6 13" id="KW-0732">Signal</keyword>
<protein>
    <submittedName>
        <fullName evidence="15">Receptor-like protein 12</fullName>
    </submittedName>
</protein>
<feature type="signal peptide" evidence="13">
    <location>
        <begin position="1"/>
        <end position="22"/>
    </location>
</feature>
<evidence type="ECO:0000256" key="7">
    <source>
        <dbReference type="ARBA" id="ARBA00022737"/>
    </source>
</evidence>
<dbReference type="InterPro" id="IPR013210">
    <property type="entry name" value="LRR_N_plant-typ"/>
</dbReference>
<dbReference type="InterPro" id="IPR046956">
    <property type="entry name" value="RLP23-like"/>
</dbReference>
<evidence type="ECO:0000256" key="2">
    <source>
        <dbReference type="ARBA" id="ARBA00009592"/>
    </source>
</evidence>
<proteinExistence type="inferred from homology"/>
<dbReference type="PANTHER" id="PTHR48063">
    <property type="entry name" value="LRR RECEPTOR-LIKE KINASE"/>
    <property type="match status" value="1"/>
</dbReference>
<comment type="subcellular location">
    <subcellularLocation>
        <location evidence="1">Cell membrane</location>
        <topology evidence="1">Single-pass type I membrane protein</topology>
    </subcellularLocation>
</comment>
<dbReference type="Gene3D" id="3.80.10.10">
    <property type="entry name" value="Ribonuclease Inhibitor"/>
    <property type="match status" value="2"/>
</dbReference>
<dbReference type="FunFam" id="3.80.10.10:FF:000095">
    <property type="entry name" value="LRR receptor-like serine/threonine-protein kinase GSO1"/>
    <property type="match status" value="1"/>
</dbReference>
<evidence type="ECO:0000256" key="10">
    <source>
        <dbReference type="ARBA" id="ARBA00023170"/>
    </source>
</evidence>
<gene>
    <name evidence="15" type="primary">RLP12_15</name>
    <name evidence="15" type="ORF">CK203_057973</name>
</gene>
<evidence type="ECO:0000256" key="1">
    <source>
        <dbReference type="ARBA" id="ARBA00004251"/>
    </source>
</evidence>
<dbReference type="Pfam" id="PF08263">
    <property type="entry name" value="LRRNT_2"/>
    <property type="match status" value="1"/>
</dbReference>
<feature type="chain" id="PRO_5019128346" evidence="13">
    <location>
        <begin position="23"/>
        <end position="838"/>
    </location>
</feature>
<dbReference type="GO" id="GO:0005886">
    <property type="term" value="C:plasma membrane"/>
    <property type="evidence" value="ECO:0007669"/>
    <property type="project" value="UniProtKB-SubCell"/>
</dbReference>
<dbReference type="EMBL" id="QGNW01000422">
    <property type="protein sequence ID" value="RVW72138.1"/>
    <property type="molecule type" value="Genomic_DNA"/>
</dbReference>
<evidence type="ECO:0000259" key="14">
    <source>
        <dbReference type="Pfam" id="PF08263"/>
    </source>
</evidence>
<feature type="domain" description="Leucine-rich repeat-containing N-terminal plant-type" evidence="14">
    <location>
        <begin position="33"/>
        <end position="70"/>
    </location>
</feature>
<dbReference type="AlphaFoldDB" id="A0A438GIU6"/>
<evidence type="ECO:0000256" key="9">
    <source>
        <dbReference type="ARBA" id="ARBA00023136"/>
    </source>
</evidence>
<comment type="caution">
    <text evidence="15">The sequence shown here is derived from an EMBL/GenBank/DDBJ whole genome shotgun (WGS) entry which is preliminary data.</text>
</comment>
<keyword evidence="10 15" id="KW-0675">Receptor</keyword>
<evidence type="ECO:0000313" key="15">
    <source>
        <dbReference type="EMBL" id="RVW72138.1"/>
    </source>
</evidence>
<evidence type="ECO:0000256" key="3">
    <source>
        <dbReference type="ARBA" id="ARBA00022475"/>
    </source>
</evidence>
<keyword evidence="7" id="KW-0677">Repeat</keyword>
<accession>A0A438GIU6</accession>
<dbReference type="InterPro" id="IPR003591">
    <property type="entry name" value="Leu-rich_rpt_typical-subtyp"/>
</dbReference>
<name>A0A438GIU6_VITVI</name>
<organism evidence="15 16">
    <name type="scientific">Vitis vinifera</name>
    <name type="common">Grape</name>
    <dbReference type="NCBI Taxonomy" id="29760"/>
    <lineage>
        <taxon>Eukaryota</taxon>
        <taxon>Viridiplantae</taxon>
        <taxon>Streptophyta</taxon>
        <taxon>Embryophyta</taxon>
        <taxon>Tracheophyta</taxon>
        <taxon>Spermatophyta</taxon>
        <taxon>Magnoliopsida</taxon>
        <taxon>eudicotyledons</taxon>
        <taxon>Gunneridae</taxon>
        <taxon>Pentapetalae</taxon>
        <taxon>rosids</taxon>
        <taxon>Vitales</taxon>
        <taxon>Vitaceae</taxon>
        <taxon>Viteae</taxon>
        <taxon>Vitis</taxon>
    </lineage>
</organism>
<evidence type="ECO:0000256" key="6">
    <source>
        <dbReference type="ARBA" id="ARBA00022729"/>
    </source>
</evidence>
<keyword evidence="9 12" id="KW-0472">Membrane</keyword>
<dbReference type="PROSITE" id="PS51450">
    <property type="entry name" value="LRR"/>
    <property type="match status" value="1"/>
</dbReference>
<comment type="similarity">
    <text evidence="2">Belongs to the RLP family.</text>
</comment>
<sequence length="838" mass="93626">MAISKAMIVFPLLCFLFSTISTLSHPNTLVCNETEKRALLSFKHALFDPAHRLSSWSTHEDCCGWNGVYCHNITSRVIKLDLMNPDSYNFSLRGDVSPALLQLEFFNYLDLSWNDFGGTPIPSFLGSMRSLTYLDLHCASFGGLIPPQLGNLSNLQYLSVGSGYSFYEPQLYVENLGWISHLSSLEFLLMFEVDLQREVHWLESTSMLSSLSKLYLVACELDNMSPSLGYVNFTSLTVLDLRWNHFNHEIPNWLFNLSTSHIPLNELHLSYNQLTGQIPEYIGNLSSLTSLSLNSNRLNGTLPSSLWLLSNLELLFIGNNSLADTISEVHVNKLSKLKHFGMSSASLIFKVKSNWVPAFQLEGLWMSTCQIGPNFPTWLQTQTSLRYLDISKSGIVDIAPKWFWKWASHNDLSIDLSDNQISGNLSGVLLNNTYIDLRSNCFMGELPRLSPQVSVLNMANNSFSGPISPFLCEKLNGKSNLEMLDMSTNNLSEELSHCWTYWKSLTHLNLGNNNLSGKIPDSLGSLFELEALHLHNNSLSGDIPPSLRNCKSLGLLDLGGNNFQEIYQAGWRVDDSGGSQFKIKQINWNIPPEICQLSSYNIGYYENLKLVIKGKESEYGSILKFVRSIDLSSNDLSGSIPTEISSLSGLEFLNLSCNNLMGSIPEKMGRMKALESLDLSRNHLSEDEDFQGIDVIDENEGSEIPWFYTGMGLGFIVGFWGVCGALLFKKAWRHAYFQFLYRVKDWVYVAIADKSIIVTGIVPASPFSCGGKCRLVLPNVMPWRCSSQHGDRMEVEGNVVGGSHTSTRAGKGGVVSAACRYGRAVFVHQGEDRFGYSS</sequence>
<evidence type="ECO:0000256" key="4">
    <source>
        <dbReference type="ARBA" id="ARBA00022614"/>
    </source>
</evidence>
<evidence type="ECO:0000256" key="12">
    <source>
        <dbReference type="SAM" id="Phobius"/>
    </source>
</evidence>
<dbReference type="Proteomes" id="UP000288805">
    <property type="component" value="Unassembled WGS sequence"/>
</dbReference>
<evidence type="ECO:0000256" key="8">
    <source>
        <dbReference type="ARBA" id="ARBA00022989"/>
    </source>
</evidence>
<dbReference type="InterPro" id="IPR001611">
    <property type="entry name" value="Leu-rich_rpt"/>
</dbReference>
<dbReference type="PANTHER" id="PTHR48063:SF98">
    <property type="entry name" value="LRR RECEPTOR-LIKE SERINE_THREONINE-PROTEIN KINASE FLS2"/>
    <property type="match status" value="1"/>
</dbReference>
<dbReference type="SUPFAM" id="SSF52058">
    <property type="entry name" value="L domain-like"/>
    <property type="match status" value="2"/>
</dbReference>
<evidence type="ECO:0000256" key="13">
    <source>
        <dbReference type="SAM" id="SignalP"/>
    </source>
</evidence>
<dbReference type="Pfam" id="PF13855">
    <property type="entry name" value="LRR_8"/>
    <property type="match status" value="1"/>
</dbReference>
<feature type="transmembrane region" description="Helical" evidence="12">
    <location>
        <begin position="706"/>
        <end position="728"/>
    </location>
</feature>
<keyword evidence="5 12" id="KW-0812">Transmembrane</keyword>
<keyword evidence="3" id="KW-1003">Cell membrane</keyword>
<dbReference type="InterPro" id="IPR032675">
    <property type="entry name" value="LRR_dom_sf"/>
</dbReference>
<dbReference type="Pfam" id="PF00560">
    <property type="entry name" value="LRR_1"/>
    <property type="match status" value="6"/>
</dbReference>